<gene>
    <name evidence="2" type="ORF">EU96_0262</name>
</gene>
<proteinExistence type="predicted"/>
<keyword evidence="1" id="KW-0472">Membrane</keyword>
<dbReference type="Proteomes" id="UP000030445">
    <property type="component" value="Unassembled WGS sequence"/>
</dbReference>
<keyword evidence="1" id="KW-1133">Transmembrane helix</keyword>
<feature type="transmembrane region" description="Helical" evidence="1">
    <location>
        <begin position="14"/>
        <end position="32"/>
    </location>
</feature>
<evidence type="ECO:0000313" key="2">
    <source>
        <dbReference type="EMBL" id="KGF98734.1"/>
    </source>
</evidence>
<protein>
    <submittedName>
        <fullName evidence="2">Putative Photosystem II reaction centre N prot</fullName>
    </submittedName>
</protein>
<reference evidence="3" key="1">
    <citation type="journal article" date="2014" name="Sci. Data">
        <title>Genomes of diverse isolates of the marine cyanobacterium Prochlorococcus.</title>
        <authorList>
            <person name="Biller S."/>
            <person name="Berube P."/>
            <person name="Thompson J."/>
            <person name="Kelly L."/>
            <person name="Roggensack S."/>
            <person name="Awad L."/>
            <person name="Roache-Johnson K."/>
            <person name="Ding H."/>
            <person name="Giovannoni S.J."/>
            <person name="Moore L.R."/>
            <person name="Chisholm S.W."/>
        </authorList>
    </citation>
    <scope>NUCLEOTIDE SEQUENCE [LARGE SCALE GENOMIC DNA]</scope>
    <source>
        <strain evidence="3">MIT 9302</strain>
    </source>
</reference>
<dbReference type="STRING" id="74545.EU96_0262"/>
<organism evidence="2 3">
    <name type="scientific">Prochlorococcus marinus str. MIT 9302</name>
    <dbReference type="NCBI Taxonomy" id="74545"/>
    <lineage>
        <taxon>Bacteria</taxon>
        <taxon>Bacillati</taxon>
        <taxon>Cyanobacteriota</taxon>
        <taxon>Cyanophyceae</taxon>
        <taxon>Synechococcales</taxon>
        <taxon>Prochlorococcaceae</taxon>
        <taxon>Prochlorococcus</taxon>
    </lineage>
</organism>
<comment type="caution">
    <text evidence="2">The sequence shown here is derived from an EMBL/GenBank/DDBJ whole genome shotgun (WGS) entry which is preliminary data.</text>
</comment>
<name>A0A0A2ADY9_PROMR</name>
<sequence length="55" mass="6128">MFAIALGLSPLEKITVAITASIFIISFTWISIKGDLNKIAKELIEYNDNDNNQDN</sequence>
<keyword evidence="1" id="KW-0812">Transmembrane</keyword>
<dbReference type="RefSeq" id="WP_032525888.1">
    <property type="nucleotide sequence ID" value="NZ_CP138951.1"/>
</dbReference>
<dbReference type="eggNOG" id="ENOG5030RER">
    <property type="taxonomic scope" value="Bacteria"/>
</dbReference>
<evidence type="ECO:0000313" key="3">
    <source>
        <dbReference type="Proteomes" id="UP000030445"/>
    </source>
</evidence>
<evidence type="ECO:0000256" key="1">
    <source>
        <dbReference type="SAM" id="Phobius"/>
    </source>
</evidence>
<dbReference type="AlphaFoldDB" id="A0A0A2ADY9"/>
<dbReference type="EMBL" id="JNAM01000003">
    <property type="protein sequence ID" value="KGF98734.1"/>
    <property type="molecule type" value="Genomic_DNA"/>
</dbReference>
<accession>A0A0A2ADY9</accession>